<reference evidence="2 3" key="1">
    <citation type="submission" date="2018-08" db="EMBL/GenBank/DDBJ databases">
        <title>Recombination of ecologically and evolutionarily significant loci maintains genetic cohesion in the Pseudomonas syringae species complex.</title>
        <authorList>
            <person name="Dillon M."/>
            <person name="Thakur S."/>
            <person name="Almeida R.N.D."/>
            <person name="Weir B.S."/>
            <person name="Guttman D.S."/>
        </authorList>
    </citation>
    <scope>NUCLEOTIDE SEQUENCE [LARGE SCALE GENOMIC DNA]</scope>
    <source>
        <strain evidence="2 3">ICMP 3353</strain>
    </source>
</reference>
<dbReference type="AlphaFoldDB" id="A0A3M4LWG6"/>
<dbReference type="GO" id="GO:0016491">
    <property type="term" value="F:oxidoreductase activity"/>
    <property type="evidence" value="ECO:0007669"/>
    <property type="project" value="InterPro"/>
</dbReference>
<dbReference type="Pfam" id="PF07110">
    <property type="entry name" value="EthD"/>
    <property type="match status" value="1"/>
</dbReference>
<evidence type="ECO:0000313" key="2">
    <source>
        <dbReference type="EMBL" id="RMQ45852.1"/>
    </source>
</evidence>
<sequence>MIRVTVSYPPHPDCQFNHEYYQSTHAQLIRDKLDAHGLVKLEMDQALPDPGGKLPASVAAAHMFFNDLDSFKGAMKAEGKLLGDDRENYTDIIPVVVVSQVIF</sequence>
<dbReference type="InterPro" id="IPR011008">
    <property type="entry name" value="Dimeric_a/b-barrel"/>
</dbReference>
<dbReference type="RefSeq" id="WP_183142167.1">
    <property type="nucleotide sequence ID" value="NZ_RBRE01000045.1"/>
</dbReference>
<dbReference type="PANTHER" id="PTHR40260">
    <property type="entry name" value="BLR8190 PROTEIN"/>
    <property type="match status" value="1"/>
</dbReference>
<proteinExistence type="predicted"/>
<gene>
    <name evidence="2" type="ORF">ALQ04_02426</name>
</gene>
<organism evidence="2 3">
    <name type="scientific">Pseudomonas cichorii</name>
    <dbReference type="NCBI Taxonomy" id="36746"/>
    <lineage>
        <taxon>Bacteria</taxon>
        <taxon>Pseudomonadati</taxon>
        <taxon>Pseudomonadota</taxon>
        <taxon>Gammaproteobacteria</taxon>
        <taxon>Pseudomonadales</taxon>
        <taxon>Pseudomonadaceae</taxon>
        <taxon>Pseudomonas</taxon>
    </lineage>
</organism>
<dbReference type="InterPro" id="IPR009799">
    <property type="entry name" value="EthD_dom"/>
</dbReference>
<accession>A0A3M4LWG6</accession>
<evidence type="ECO:0000313" key="3">
    <source>
        <dbReference type="Proteomes" id="UP000277236"/>
    </source>
</evidence>
<evidence type="ECO:0000259" key="1">
    <source>
        <dbReference type="Pfam" id="PF07110"/>
    </source>
</evidence>
<feature type="domain" description="EthD" evidence="1">
    <location>
        <begin position="18"/>
        <end position="91"/>
    </location>
</feature>
<protein>
    <submittedName>
        <fullName evidence="2">Ethyl tert-butyl ether degradation EthD</fullName>
    </submittedName>
</protein>
<dbReference type="EMBL" id="RBRE01000045">
    <property type="protein sequence ID" value="RMQ45852.1"/>
    <property type="molecule type" value="Genomic_DNA"/>
</dbReference>
<dbReference type="NCBIfam" id="TIGR02118">
    <property type="entry name" value="EthD family reductase"/>
    <property type="match status" value="1"/>
</dbReference>
<dbReference type="Proteomes" id="UP000277236">
    <property type="component" value="Unassembled WGS sequence"/>
</dbReference>
<dbReference type="PANTHER" id="PTHR40260:SF2">
    <property type="entry name" value="BLR8190 PROTEIN"/>
    <property type="match status" value="1"/>
</dbReference>
<name>A0A3M4LWG6_PSECI</name>
<dbReference type="SUPFAM" id="SSF54909">
    <property type="entry name" value="Dimeric alpha+beta barrel"/>
    <property type="match status" value="1"/>
</dbReference>
<dbReference type="Gene3D" id="3.30.70.100">
    <property type="match status" value="1"/>
</dbReference>
<comment type="caution">
    <text evidence="2">The sequence shown here is derived from an EMBL/GenBank/DDBJ whole genome shotgun (WGS) entry which is preliminary data.</text>
</comment>